<protein>
    <submittedName>
        <fullName evidence="6">Ung protein</fullName>
    </submittedName>
</protein>
<keyword evidence="4" id="KW-0234">DNA repair</keyword>
<sequence length="131" mass="14434">MGLAFSVPRGMMIPPSLQNMLKEAGAWPAPHGNLLSWTAQGVFLLNTVLTVVEGQANSHKNLGWERFTDAAIRTIDRELSGVIFLLWGKDAQSKAKLVDSSRHTVLIAGHPSPLSYEKHFKGCDHFRKVNA</sequence>
<name>A0A813CDV6_9DINO</name>
<feature type="domain" description="Uracil-DNA glycosylase-like" evidence="5">
    <location>
        <begin position="2"/>
        <end position="130"/>
    </location>
</feature>
<dbReference type="GO" id="GO:0005634">
    <property type="term" value="C:nucleus"/>
    <property type="evidence" value="ECO:0007669"/>
    <property type="project" value="TreeGrafter"/>
</dbReference>
<organism evidence="6 7">
    <name type="scientific">Symbiodinium necroappetens</name>
    <dbReference type="NCBI Taxonomy" id="1628268"/>
    <lineage>
        <taxon>Eukaryota</taxon>
        <taxon>Sar</taxon>
        <taxon>Alveolata</taxon>
        <taxon>Dinophyceae</taxon>
        <taxon>Suessiales</taxon>
        <taxon>Symbiodiniaceae</taxon>
        <taxon>Symbiodinium</taxon>
    </lineage>
</organism>
<dbReference type="OrthoDB" id="10031947at2759"/>
<reference evidence="6" key="1">
    <citation type="submission" date="2021-02" db="EMBL/GenBank/DDBJ databases">
        <authorList>
            <person name="Dougan E. K."/>
            <person name="Rhodes N."/>
            <person name="Thang M."/>
            <person name="Chan C."/>
        </authorList>
    </citation>
    <scope>NUCLEOTIDE SEQUENCE</scope>
</reference>
<dbReference type="InterPro" id="IPR036895">
    <property type="entry name" value="Uracil-DNA_glycosylase-like_sf"/>
</dbReference>
<dbReference type="InterPro" id="IPR005122">
    <property type="entry name" value="Uracil-DNA_glycosylase-like"/>
</dbReference>
<evidence type="ECO:0000259" key="5">
    <source>
        <dbReference type="Pfam" id="PF03167"/>
    </source>
</evidence>
<dbReference type="Pfam" id="PF03167">
    <property type="entry name" value="UDG"/>
    <property type="match status" value="1"/>
</dbReference>
<keyword evidence="2" id="KW-0227">DNA damage</keyword>
<dbReference type="AlphaFoldDB" id="A0A813CDV6"/>
<dbReference type="InterPro" id="IPR002043">
    <property type="entry name" value="UDG_fam1"/>
</dbReference>
<evidence type="ECO:0000256" key="1">
    <source>
        <dbReference type="ARBA" id="ARBA00008184"/>
    </source>
</evidence>
<dbReference type="EMBL" id="CAJNJA010091541">
    <property type="protein sequence ID" value="CAE7940520.1"/>
    <property type="molecule type" value="Genomic_DNA"/>
</dbReference>
<feature type="non-terminal residue" evidence="6">
    <location>
        <position position="1"/>
    </location>
</feature>
<dbReference type="GO" id="GO:0004844">
    <property type="term" value="F:uracil DNA N-glycosylase activity"/>
    <property type="evidence" value="ECO:0007669"/>
    <property type="project" value="InterPro"/>
</dbReference>
<dbReference type="CDD" id="cd10027">
    <property type="entry name" value="UDG-F1-like"/>
    <property type="match status" value="1"/>
</dbReference>
<evidence type="ECO:0000256" key="3">
    <source>
        <dbReference type="ARBA" id="ARBA00022801"/>
    </source>
</evidence>
<dbReference type="SUPFAM" id="SSF52141">
    <property type="entry name" value="Uracil-DNA glycosylase-like"/>
    <property type="match status" value="1"/>
</dbReference>
<evidence type="ECO:0000313" key="6">
    <source>
        <dbReference type="EMBL" id="CAE7940520.1"/>
    </source>
</evidence>
<dbReference type="PANTHER" id="PTHR11264:SF0">
    <property type="entry name" value="URACIL-DNA GLYCOSYLASE"/>
    <property type="match status" value="1"/>
</dbReference>
<comment type="caution">
    <text evidence="6">The sequence shown here is derived from an EMBL/GenBank/DDBJ whole genome shotgun (WGS) entry which is preliminary data.</text>
</comment>
<gene>
    <name evidence="6" type="primary">ung</name>
    <name evidence="6" type="ORF">SNEC2469_LOCUS33919</name>
</gene>
<dbReference type="GO" id="GO:0005739">
    <property type="term" value="C:mitochondrion"/>
    <property type="evidence" value="ECO:0007669"/>
    <property type="project" value="TreeGrafter"/>
</dbReference>
<dbReference type="Gene3D" id="3.40.470.10">
    <property type="entry name" value="Uracil-DNA glycosylase-like domain"/>
    <property type="match status" value="1"/>
</dbReference>
<proteinExistence type="inferred from homology"/>
<keyword evidence="7" id="KW-1185">Reference proteome</keyword>
<dbReference type="PANTHER" id="PTHR11264">
    <property type="entry name" value="URACIL-DNA GLYCOSYLASE"/>
    <property type="match status" value="1"/>
</dbReference>
<evidence type="ECO:0000256" key="2">
    <source>
        <dbReference type="ARBA" id="ARBA00022763"/>
    </source>
</evidence>
<accession>A0A813CDV6</accession>
<dbReference type="Proteomes" id="UP000601435">
    <property type="component" value="Unassembled WGS sequence"/>
</dbReference>
<dbReference type="GO" id="GO:0097510">
    <property type="term" value="P:base-excision repair, AP site formation via deaminated base removal"/>
    <property type="evidence" value="ECO:0007669"/>
    <property type="project" value="TreeGrafter"/>
</dbReference>
<evidence type="ECO:0000313" key="7">
    <source>
        <dbReference type="Proteomes" id="UP000601435"/>
    </source>
</evidence>
<evidence type="ECO:0000256" key="4">
    <source>
        <dbReference type="ARBA" id="ARBA00023204"/>
    </source>
</evidence>
<keyword evidence="3" id="KW-0378">Hydrolase</keyword>
<comment type="similarity">
    <text evidence="1">Belongs to the uracil-DNA glycosylase (UDG) superfamily. UNG family.</text>
</comment>